<gene>
    <name evidence="16" type="ORF">SAMN06296020_103217</name>
</gene>
<keyword evidence="6" id="KW-0520">NAD</keyword>
<comment type="cofactor">
    <cofactor evidence="1">
        <name>Mg(2+)</name>
        <dbReference type="ChEBI" id="CHEBI:18420"/>
    </cofactor>
</comment>
<evidence type="ECO:0000259" key="15">
    <source>
        <dbReference type="SMART" id="SM01329"/>
    </source>
</evidence>
<comment type="similarity">
    <text evidence="2">Belongs to the isocitrate and isopropylmalate dehydrogenases family.</text>
</comment>
<feature type="domain" description="Isopropylmalate dehydrogenase-like" evidence="15">
    <location>
        <begin position="3"/>
        <end position="326"/>
    </location>
</feature>
<dbReference type="Pfam" id="PF00180">
    <property type="entry name" value="Iso_dh"/>
    <property type="match status" value="1"/>
</dbReference>
<keyword evidence="3" id="KW-0479">Metal-binding</keyword>
<proteinExistence type="inferred from homology"/>
<name>A0AA45WUW0_9CLOT</name>
<evidence type="ECO:0000256" key="6">
    <source>
        <dbReference type="ARBA" id="ARBA00023027"/>
    </source>
</evidence>
<evidence type="ECO:0000313" key="17">
    <source>
        <dbReference type="Proteomes" id="UP001158066"/>
    </source>
</evidence>
<comment type="catalytic activity">
    <reaction evidence="8">
        <text>(2R,3S)-homoisocitrate + NAD(+) = 2-oxoadipate + CO2 + NADH</text>
        <dbReference type="Rhea" id="RHEA:11900"/>
        <dbReference type="ChEBI" id="CHEBI:15404"/>
        <dbReference type="ChEBI" id="CHEBI:16526"/>
        <dbReference type="ChEBI" id="CHEBI:57499"/>
        <dbReference type="ChEBI" id="CHEBI:57540"/>
        <dbReference type="ChEBI" id="CHEBI:57945"/>
        <dbReference type="EC" id="1.1.1.286"/>
    </reaction>
    <physiologicalReaction direction="left-to-right" evidence="8">
        <dbReference type="Rhea" id="RHEA:11901"/>
    </physiologicalReaction>
</comment>
<dbReference type="InterPro" id="IPR019818">
    <property type="entry name" value="IsoCit/isopropylmalate_DH_CS"/>
</dbReference>
<dbReference type="GO" id="GO:0006099">
    <property type="term" value="P:tricarboxylic acid cycle"/>
    <property type="evidence" value="ECO:0007669"/>
    <property type="project" value="TreeGrafter"/>
</dbReference>
<comment type="caution">
    <text evidence="16">The sequence shown here is derived from an EMBL/GenBank/DDBJ whole genome shotgun (WGS) entry which is preliminary data.</text>
</comment>
<comment type="pathway">
    <text evidence="10">Amino-acid biosynthesis; L-lysine biosynthesis via AAA pathway; L-alpha-aminoadipate from 2-oxoglutarate: step 4/5.</text>
</comment>
<dbReference type="EC" id="1.1.1.286" evidence="12"/>
<evidence type="ECO:0000256" key="9">
    <source>
        <dbReference type="ARBA" id="ARBA00054060"/>
    </source>
</evidence>
<evidence type="ECO:0000256" key="1">
    <source>
        <dbReference type="ARBA" id="ARBA00001946"/>
    </source>
</evidence>
<comment type="catalytic activity">
    <reaction evidence="7">
        <text>D-threo-isocitrate + NAD(+) = 2-oxoglutarate + CO2 + NADH</text>
        <dbReference type="Rhea" id="RHEA:23632"/>
        <dbReference type="ChEBI" id="CHEBI:15562"/>
        <dbReference type="ChEBI" id="CHEBI:16526"/>
        <dbReference type="ChEBI" id="CHEBI:16810"/>
        <dbReference type="ChEBI" id="CHEBI:57540"/>
        <dbReference type="ChEBI" id="CHEBI:57945"/>
        <dbReference type="EC" id="1.1.1.286"/>
    </reaction>
    <physiologicalReaction direction="left-to-right" evidence="7">
        <dbReference type="Rhea" id="RHEA:23633"/>
    </physiologicalReaction>
</comment>
<dbReference type="PANTHER" id="PTHR11835:SF34">
    <property type="entry name" value="ISOCITRATE DEHYDROGENASE [NAD] SUBUNIT ALPHA, MITOCHONDRIAL"/>
    <property type="match status" value="1"/>
</dbReference>
<dbReference type="AlphaFoldDB" id="A0AA45WUW0"/>
<keyword evidence="5" id="KW-0560">Oxidoreductase</keyword>
<evidence type="ECO:0000256" key="12">
    <source>
        <dbReference type="ARBA" id="ARBA00066849"/>
    </source>
</evidence>
<dbReference type="PANTHER" id="PTHR11835">
    <property type="entry name" value="DECARBOXYLATING DEHYDROGENASES-ISOCITRATE, ISOPROPYLMALATE, TARTRATE"/>
    <property type="match status" value="1"/>
</dbReference>
<evidence type="ECO:0000256" key="2">
    <source>
        <dbReference type="ARBA" id="ARBA00007769"/>
    </source>
</evidence>
<protein>
    <recommendedName>
        <fullName evidence="13">Isocitrate/homoisocitrate dehydrogenase</fullName>
        <ecNumber evidence="12">1.1.1.286</ecNumber>
    </recommendedName>
    <alternativeName>
        <fullName evidence="14">Homoisocitrate dehydrogenase</fullName>
    </alternativeName>
</protein>
<reference evidence="16" key="1">
    <citation type="submission" date="2017-05" db="EMBL/GenBank/DDBJ databases">
        <authorList>
            <person name="Varghese N."/>
            <person name="Submissions S."/>
        </authorList>
    </citation>
    <scope>NUCLEOTIDE SEQUENCE</scope>
    <source>
        <strain evidence="16">Su22</strain>
    </source>
</reference>
<dbReference type="FunFam" id="3.40.718.10:FF:000019">
    <property type="entry name" value="Homoisocitrate dehydrogenase"/>
    <property type="match status" value="1"/>
</dbReference>
<evidence type="ECO:0000256" key="8">
    <source>
        <dbReference type="ARBA" id="ARBA00051094"/>
    </source>
</evidence>
<dbReference type="Proteomes" id="UP001158066">
    <property type="component" value="Unassembled WGS sequence"/>
</dbReference>
<evidence type="ECO:0000256" key="7">
    <source>
        <dbReference type="ARBA" id="ARBA00050979"/>
    </source>
</evidence>
<dbReference type="GO" id="GO:0000287">
    <property type="term" value="F:magnesium ion binding"/>
    <property type="evidence" value="ECO:0007669"/>
    <property type="project" value="InterPro"/>
</dbReference>
<dbReference type="GO" id="GO:0051287">
    <property type="term" value="F:NAD binding"/>
    <property type="evidence" value="ECO:0007669"/>
    <property type="project" value="InterPro"/>
</dbReference>
<dbReference type="EMBL" id="FXUF01000003">
    <property type="protein sequence ID" value="SMP48153.1"/>
    <property type="molecule type" value="Genomic_DNA"/>
</dbReference>
<dbReference type="GO" id="GO:0004449">
    <property type="term" value="F:isocitrate dehydrogenase (NAD+) activity"/>
    <property type="evidence" value="ECO:0007669"/>
    <property type="project" value="TreeGrafter"/>
</dbReference>
<evidence type="ECO:0000256" key="5">
    <source>
        <dbReference type="ARBA" id="ARBA00023002"/>
    </source>
</evidence>
<evidence type="ECO:0000256" key="10">
    <source>
        <dbReference type="ARBA" id="ARBA00060720"/>
    </source>
</evidence>
<evidence type="ECO:0000256" key="14">
    <source>
        <dbReference type="ARBA" id="ARBA00076472"/>
    </source>
</evidence>
<dbReference type="GO" id="GO:0006102">
    <property type="term" value="P:isocitrate metabolic process"/>
    <property type="evidence" value="ECO:0007669"/>
    <property type="project" value="TreeGrafter"/>
</dbReference>
<keyword evidence="4" id="KW-0460">Magnesium</keyword>
<dbReference type="InterPro" id="IPR024084">
    <property type="entry name" value="IsoPropMal-DH-like_dom"/>
</dbReference>
<evidence type="ECO:0000256" key="4">
    <source>
        <dbReference type="ARBA" id="ARBA00022842"/>
    </source>
</evidence>
<dbReference type="SUPFAM" id="SSF53659">
    <property type="entry name" value="Isocitrate/Isopropylmalate dehydrogenase-like"/>
    <property type="match status" value="1"/>
</dbReference>
<evidence type="ECO:0000256" key="13">
    <source>
        <dbReference type="ARBA" id="ARBA00071278"/>
    </source>
</evidence>
<comment type="subunit">
    <text evidence="11">Homotetramer. Dimer of dimers. The homotetramer can transiently dissociate into homodimers.</text>
</comment>
<dbReference type="SMART" id="SM01329">
    <property type="entry name" value="Iso_dh"/>
    <property type="match status" value="1"/>
</dbReference>
<evidence type="ECO:0000256" key="3">
    <source>
        <dbReference type="ARBA" id="ARBA00022723"/>
    </source>
</evidence>
<dbReference type="GO" id="GO:0033708">
    <property type="term" value="F:isocitrate-homoisocitrate dehydrogenase activity"/>
    <property type="evidence" value="ECO:0007669"/>
    <property type="project" value="UniProtKB-EC"/>
</dbReference>
<keyword evidence="17" id="KW-1185">Reference proteome</keyword>
<dbReference type="PROSITE" id="PS00470">
    <property type="entry name" value="IDH_IMDH"/>
    <property type="match status" value="1"/>
</dbReference>
<organism evidence="16 17">
    <name type="scientific">Anoxynatronum buryatiense</name>
    <dbReference type="NCBI Taxonomy" id="489973"/>
    <lineage>
        <taxon>Bacteria</taxon>
        <taxon>Bacillati</taxon>
        <taxon>Bacillota</taxon>
        <taxon>Clostridia</taxon>
        <taxon>Eubacteriales</taxon>
        <taxon>Clostridiaceae</taxon>
        <taxon>Anoxynatronum</taxon>
    </lineage>
</organism>
<evidence type="ECO:0000256" key="11">
    <source>
        <dbReference type="ARBA" id="ARBA00063123"/>
    </source>
</evidence>
<dbReference type="RefSeq" id="WP_283408487.1">
    <property type="nucleotide sequence ID" value="NZ_FXUF01000003.1"/>
</dbReference>
<dbReference type="GO" id="GO:0046394">
    <property type="term" value="P:carboxylic acid biosynthetic process"/>
    <property type="evidence" value="ECO:0007669"/>
    <property type="project" value="UniProtKB-ARBA"/>
</dbReference>
<dbReference type="Gene3D" id="3.40.718.10">
    <property type="entry name" value="Isopropylmalate Dehydrogenase"/>
    <property type="match status" value="1"/>
</dbReference>
<evidence type="ECO:0000313" key="16">
    <source>
        <dbReference type="EMBL" id="SMP48153.1"/>
    </source>
</evidence>
<sequence>MYKVVLIPGDGIGPEVAEATRKIVGATGVEIDWLVVEAGTAVLDKTGELIPQSVFDAIEAHRVVLKGPITTPIGGGFKSINVLLRQKYELYANMRPVTSYPEIGKYSEVDLVIFRENTEDLYAGREVRVSEDEVHGIKVITRQASENIVRAAFEYSKRKKRQKVCAVHKANIMKMADGLFLEASRNVAADYPDIEYSEVIVDNMCMQLVMYPEKFDVVVTENLYGDILSDLAAGLVGGLGLIPSANIGKDCAIFEAVHGSAPDIAGKGIANPIALTLSAAMMLDYLGETTAASRVRTAVYRVLKAGIELTPDLGGKGTTKKLTGVVIDAL</sequence>
<accession>A0AA45WUW0</accession>
<comment type="function">
    <text evidence="9">Catalyzes the NAD(+)-dependent oxidative decarboxylation of homoisocitrate to 2-oxoadipate (alpha-ketoadipate), a reaction involved in lysine biosynthesis through the alpha-aminoadipate pathway. In addition, has high activity with isocitrate, but is inactive with 3-isopropylmalate.</text>
</comment>